<dbReference type="GO" id="GO:0005737">
    <property type="term" value="C:cytoplasm"/>
    <property type="evidence" value="ECO:0007669"/>
    <property type="project" value="TreeGrafter"/>
</dbReference>
<dbReference type="STRING" id="75913.A0A0K0FYH7"/>
<dbReference type="PANTHER" id="PTHR14074">
    <property type="entry name" value="HELICASE WITH DEATH DOMAIN-RELATED"/>
    <property type="match status" value="1"/>
</dbReference>
<dbReference type="Proteomes" id="UP000035680">
    <property type="component" value="Unassembled WGS sequence"/>
</dbReference>
<feature type="domain" description="RLR CTR" evidence="1">
    <location>
        <begin position="833"/>
        <end position="970"/>
    </location>
</feature>
<dbReference type="Pfam" id="PF11648">
    <property type="entry name" value="RIG-I_C-RD"/>
    <property type="match status" value="1"/>
</dbReference>
<organism evidence="2 3">
    <name type="scientific">Strongyloides venezuelensis</name>
    <name type="common">Threadworm</name>
    <dbReference type="NCBI Taxonomy" id="75913"/>
    <lineage>
        <taxon>Eukaryota</taxon>
        <taxon>Metazoa</taxon>
        <taxon>Ecdysozoa</taxon>
        <taxon>Nematoda</taxon>
        <taxon>Chromadorea</taxon>
        <taxon>Rhabditida</taxon>
        <taxon>Tylenchina</taxon>
        <taxon>Panagrolaimomorpha</taxon>
        <taxon>Strongyloidoidea</taxon>
        <taxon>Strongyloididae</taxon>
        <taxon>Strongyloides</taxon>
    </lineage>
</organism>
<name>A0A0K0FYH7_STRVS</name>
<dbReference type="PROSITE" id="PS51789">
    <property type="entry name" value="RLR_CTR"/>
    <property type="match status" value="1"/>
</dbReference>
<dbReference type="WBParaSite" id="SVE_1750300.1">
    <property type="protein sequence ID" value="SVE_1750300.1"/>
    <property type="gene ID" value="SVE_1750300"/>
</dbReference>
<reference evidence="3" key="2">
    <citation type="submission" date="2015-08" db="UniProtKB">
        <authorList>
            <consortium name="WormBaseParasite"/>
        </authorList>
    </citation>
    <scope>IDENTIFICATION</scope>
</reference>
<accession>A0A0K0FYH7</accession>
<dbReference type="Gene3D" id="3.40.50.300">
    <property type="entry name" value="P-loop containing nucleotide triphosphate hydrolases"/>
    <property type="match status" value="2"/>
</dbReference>
<dbReference type="Gene3D" id="2.170.150.30">
    <property type="entry name" value="RIG-I-like receptor, C-terminal regulatory domain"/>
    <property type="match status" value="1"/>
</dbReference>
<protein>
    <submittedName>
        <fullName evidence="3">RLR CTR domain-containing protein</fullName>
    </submittedName>
</protein>
<dbReference type="InterPro" id="IPR051363">
    <property type="entry name" value="RLR_Helicase"/>
</dbReference>
<keyword evidence="2" id="KW-1185">Reference proteome</keyword>
<evidence type="ECO:0000313" key="3">
    <source>
        <dbReference type="WBParaSite" id="SVE_1750300.1"/>
    </source>
</evidence>
<reference evidence="2" key="1">
    <citation type="submission" date="2014-07" db="EMBL/GenBank/DDBJ databases">
        <authorList>
            <person name="Martin A.A"/>
            <person name="De Silva N."/>
        </authorList>
    </citation>
    <scope>NUCLEOTIDE SEQUENCE</scope>
</reference>
<dbReference type="InterPro" id="IPR038557">
    <property type="entry name" value="RLR_C_sf"/>
</dbReference>
<evidence type="ECO:0000313" key="2">
    <source>
        <dbReference type="Proteomes" id="UP000035680"/>
    </source>
</evidence>
<proteinExistence type="predicted"/>
<dbReference type="AlphaFoldDB" id="A0A0K0FYH7"/>
<dbReference type="SUPFAM" id="SSF52540">
    <property type="entry name" value="P-loop containing nucleoside triphosphate hydrolases"/>
    <property type="match status" value="1"/>
</dbReference>
<dbReference type="PANTHER" id="PTHR14074:SF16">
    <property type="entry name" value="ANTIVIRAL INNATE IMMUNE RESPONSE RECEPTOR RIG-I"/>
    <property type="match status" value="1"/>
</dbReference>
<dbReference type="InterPro" id="IPR021673">
    <property type="entry name" value="RLR_CTR"/>
</dbReference>
<sequence length="1009" mass="118474">MAFEEDNTLDLDNLPIVHFLTYKYEIIEYFMMPKAEQWLTRIISKIKTKEQASRITTICSQGRYQICKLYYEEFKPYLDKHFIIAALNEFPHEIRERALLENLPPFGLELYSQFFSRRYDDRLFEKLFYITNWYDVFEKFNSNVKYKTFCQRVKREMKRYPGIPEFLGCVFLRELPYISHFKSIDKNWFYDFRAACAESEANRAIVMMYFPDFVPFLKSRKLKQENDEKERKKSLGKNMVPDNTDVPEIPLVPRLQSNYMNYLTEISRKSLGSIQPLKSYQQELVSAVDDDIDNHILWVPEQIGKMSIVSHIAKNHYQLLVKQQQLTRILYLVPHFKFVRDYTNYLRSLCSDLLNIDGIADCEWKFDNVGRVMAHDLIIMSGQMFLDLLKVKNVDFRLYFQDFSLIFIDSCEMCLESHSYNAIVNLLKENKYEKPKIIGLTETLGKHIANNEDCSMESLADLCLSLNCFKIDIIKNSVEDFYRDIPKGFQEIVFCLSPPNFLHHLIIRESYTVEKAIVEVMGKFDPDNVLLQSVFPGIDEGGYENFCNNLIQSIQDKPEGPIKRGIIAAVDYLVILAVTLSLDTVIPTEYSLDSCLYKLKRWNDKCEDESTLTRKVLESYNRIINSKDDSKFKALESEKKYPLTRLESIIRRVLDKNSKEKILIRVGNGALALNLFRWLSNTDILKDYNITHSYIVGTNRQNSVDVNMDTYRADKISKFFDGIINILITTDVCQDDIDISYVDCFISYNCSVTYSKCTGNFKKSGPFPKTMALIVSEGLLELDDQKKFEKDRMTNCIAERIRKMSDQEFRNFIEEREQVIQTRNKNFEIAKKEISFRNEGKIYDISCCSCMSYICSSNDIGVFDNISNIIVNSDVWSNLIYSTDRHYKYGRTFMRVGLVYCKKCRSNIPDNSDENYALGSIIKLRQGFVVKLTVRNVIFTDVLTKENTYKKSWSSIENYLFLPKQVTEEEYRIYCYESMCYDPDMHLKFMKKMSFYMGACRSSIFYKEK</sequence>
<dbReference type="InterPro" id="IPR027417">
    <property type="entry name" value="P-loop_NTPase"/>
</dbReference>
<evidence type="ECO:0000259" key="1">
    <source>
        <dbReference type="PROSITE" id="PS51789"/>
    </source>
</evidence>